<dbReference type="InterPro" id="IPR010158">
    <property type="entry name" value="Amidase_Cbmase"/>
</dbReference>
<protein>
    <submittedName>
        <fullName evidence="3">Amidase (Hydantoinase/carbamoylase family) protein</fullName>
    </submittedName>
</protein>
<evidence type="ECO:0000259" key="2">
    <source>
        <dbReference type="Pfam" id="PF07687"/>
    </source>
</evidence>
<feature type="domain" description="Peptidase M20 dimerisation" evidence="2">
    <location>
        <begin position="103"/>
        <end position="203"/>
    </location>
</feature>
<sequence length="278" mass="30455">MGSVPESGIFDGPLGVYTALKSVRAITAGNFDLERPIDVVCFTGEEGTQFSDGEVTLGVALEEIGFRGRLDASEWHSWPELYVEQSERLERAGLPIGVVTSITGTTRYHVTIEGEADHSGTTAMTDWDALAAASELVLAVEFDIREIAGTDSESAVATVGSLTIELGAVNVVPDRAELTVDIRDVDAASIERLVEAVKETLRSQRGVEMTFDRLYDSVPADGRLRYVCTLGGGGNRCHRHRRDFAPFWYRTRHDATIGRYRRGPAIRLLLRRSLSQPA</sequence>
<dbReference type="RefSeq" id="WP_006827285.1">
    <property type="nucleotide sequence ID" value="NZ_AOIL01000061.1"/>
</dbReference>
<dbReference type="InterPro" id="IPR036264">
    <property type="entry name" value="Bact_exopeptidase_dim_dom"/>
</dbReference>
<proteinExistence type="predicted"/>
<accession>L9ZMR5</accession>
<organism evidence="3 4">
    <name type="scientific">Natrialba taiwanensis DSM 12281</name>
    <dbReference type="NCBI Taxonomy" id="1230458"/>
    <lineage>
        <taxon>Archaea</taxon>
        <taxon>Methanobacteriati</taxon>
        <taxon>Methanobacteriota</taxon>
        <taxon>Stenosarchaea group</taxon>
        <taxon>Halobacteria</taxon>
        <taxon>Halobacteriales</taxon>
        <taxon>Natrialbaceae</taxon>
        <taxon>Natrialba</taxon>
    </lineage>
</organism>
<dbReference type="SUPFAM" id="SSF53187">
    <property type="entry name" value="Zn-dependent exopeptidases"/>
    <property type="match status" value="1"/>
</dbReference>
<dbReference type="OrthoDB" id="35906at2157"/>
<gene>
    <name evidence="3" type="ORF">C484_18367</name>
</gene>
<evidence type="ECO:0000256" key="1">
    <source>
        <dbReference type="ARBA" id="ARBA00022801"/>
    </source>
</evidence>
<dbReference type="AlphaFoldDB" id="L9ZMR5"/>
<keyword evidence="1" id="KW-0378">Hydrolase</keyword>
<dbReference type="SUPFAM" id="SSF55031">
    <property type="entry name" value="Bacterial exopeptidase dimerisation domain"/>
    <property type="match status" value="1"/>
</dbReference>
<dbReference type="STRING" id="1230458.C484_18367"/>
<keyword evidence="4" id="KW-1185">Reference proteome</keyword>
<dbReference type="Gene3D" id="3.30.70.360">
    <property type="match status" value="1"/>
</dbReference>
<dbReference type="EMBL" id="AOIL01000061">
    <property type="protein sequence ID" value="ELY86438.1"/>
    <property type="molecule type" value="Genomic_DNA"/>
</dbReference>
<dbReference type="PANTHER" id="PTHR32494:SF5">
    <property type="entry name" value="ALLANTOATE AMIDOHYDROLASE"/>
    <property type="match status" value="1"/>
</dbReference>
<evidence type="ECO:0000313" key="4">
    <source>
        <dbReference type="Proteomes" id="UP000011648"/>
    </source>
</evidence>
<comment type="caution">
    <text evidence="3">The sequence shown here is derived from an EMBL/GenBank/DDBJ whole genome shotgun (WGS) entry which is preliminary data.</text>
</comment>
<evidence type="ECO:0000313" key="3">
    <source>
        <dbReference type="EMBL" id="ELY86438.1"/>
    </source>
</evidence>
<dbReference type="PATRIC" id="fig|1230458.4.peg.3701"/>
<dbReference type="Gene3D" id="3.40.630.10">
    <property type="entry name" value="Zn peptidases"/>
    <property type="match status" value="2"/>
</dbReference>
<dbReference type="GO" id="GO:0016813">
    <property type="term" value="F:hydrolase activity, acting on carbon-nitrogen (but not peptide) bonds, in linear amidines"/>
    <property type="evidence" value="ECO:0007669"/>
    <property type="project" value="InterPro"/>
</dbReference>
<dbReference type="Pfam" id="PF07687">
    <property type="entry name" value="M20_dimer"/>
    <property type="match status" value="1"/>
</dbReference>
<dbReference type="InterPro" id="IPR011650">
    <property type="entry name" value="Peptidase_M20_dimer"/>
</dbReference>
<reference evidence="3 4" key="1">
    <citation type="journal article" date="2014" name="PLoS Genet.">
        <title>Phylogenetically driven sequencing of extremely halophilic archaea reveals strategies for static and dynamic osmo-response.</title>
        <authorList>
            <person name="Becker E.A."/>
            <person name="Seitzer P.M."/>
            <person name="Tritt A."/>
            <person name="Larsen D."/>
            <person name="Krusor M."/>
            <person name="Yao A.I."/>
            <person name="Wu D."/>
            <person name="Madern D."/>
            <person name="Eisen J.A."/>
            <person name="Darling A.E."/>
            <person name="Facciotti M.T."/>
        </authorList>
    </citation>
    <scope>NUCLEOTIDE SEQUENCE [LARGE SCALE GENOMIC DNA]</scope>
    <source>
        <strain evidence="3 4">DSM 12281</strain>
    </source>
</reference>
<dbReference type="Proteomes" id="UP000011648">
    <property type="component" value="Unassembled WGS sequence"/>
</dbReference>
<name>L9ZMR5_9EURY</name>
<dbReference type="PANTHER" id="PTHR32494">
    <property type="entry name" value="ALLANTOATE DEIMINASE-RELATED"/>
    <property type="match status" value="1"/>
</dbReference>